<accession>A0A7W7HS49</accession>
<keyword evidence="2" id="KW-0472">Membrane</keyword>
<keyword evidence="4" id="KW-1185">Reference proteome</keyword>
<feature type="transmembrane region" description="Helical" evidence="2">
    <location>
        <begin position="341"/>
        <end position="361"/>
    </location>
</feature>
<feature type="region of interest" description="Disordered" evidence="1">
    <location>
        <begin position="196"/>
        <end position="233"/>
    </location>
</feature>
<keyword evidence="2" id="KW-0812">Transmembrane</keyword>
<dbReference type="EMBL" id="JACHNH010000001">
    <property type="protein sequence ID" value="MBB4759781.1"/>
    <property type="molecule type" value="Genomic_DNA"/>
</dbReference>
<sequence>MTGDAPQPGETPHNEGGPWSYADPPGAHLRPRSAPGGDPALETPEAVAPELAEAHLAGVQDVAAALNVLAAPTRPETEREELPEPEPAVDPDAKGVEQHHEDVDAERFNTGGDSTAYAALDPEPAAGEAPDVMILPEPDRDRPTVALERGAVPGQPPSGLPRFGRGREDGARADRALQDRVRQERTTALLETSPFWRAGEEGPAAGLPALDDPGRPAGAARRSRRGPRNPRRPATGLLGLLALGLVAAFFAWVSAEPLWLAAGHGDRGSATVLRCTGSGVTQRCTGQFTAAGGAYRVDDLTLLGVEPDRRATGSIAPARMVSGDSRQAYVGSTGMLVHLRWALGLVLLLVCGLGIAGLTGARRLDTARARHGALLISIAGPLVLLAGFLAAAY</sequence>
<reference evidence="3 4" key="1">
    <citation type="submission" date="2020-08" db="EMBL/GenBank/DDBJ databases">
        <title>Sequencing the genomes of 1000 actinobacteria strains.</title>
        <authorList>
            <person name="Klenk H.-P."/>
        </authorList>
    </citation>
    <scope>NUCLEOTIDE SEQUENCE [LARGE SCALE GENOMIC DNA]</scope>
    <source>
        <strain evidence="3 4">DSM 43149</strain>
    </source>
</reference>
<dbReference type="RefSeq" id="WP_184988930.1">
    <property type="nucleotide sequence ID" value="NZ_BOMK01000029.1"/>
</dbReference>
<dbReference type="Proteomes" id="UP000578112">
    <property type="component" value="Unassembled WGS sequence"/>
</dbReference>
<keyword evidence="2" id="KW-1133">Transmembrane helix</keyword>
<dbReference type="AlphaFoldDB" id="A0A7W7HS49"/>
<feature type="compositionally biased region" description="Basic residues" evidence="1">
    <location>
        <begin position="221"/>
        <end position="231"/>
    </location>
</feature>
<name>A0A7W7HS49_9ACTN</name>
<feature type="transmembrane region" description="Helical" evidence="2">
    <location>
        <begin position="373"/>
        <end position="392"/>
    </location>
</feature>
<proteinExistence type="predicted"/>
<evidence type="ECO:0000313" key="3">
    <source>
        <dbReference type="EMBL" id="MBB4759781.1"/>
    </source>
</evidence>
<organism evidence="3 4">
    <name type="scientific">Actinoplanes digitatis</name>
    <dbReference type="NCBI Taxonomy" id="1868"/>
    <lineage>
        <taxon>Bacteria</taxon>
        <taxon>Bacillati</taxon>
        <taxon>Actinomycetota</taxon>
        <taxon>Actinomycetes</taxon>
        <taxon>Micromonosporales</taxon>
        <taxon>Micromonosporaceae</taxon>
        <taxon>Actinoplanes</taxon>
    </lineage>
</organism>
<feature type="compositionally biased region" description="Basic and acidic residues" evidence="1">
    <location>
        <begin position="165"/>
        <end position="177"/>
    </location>
</feature>
<feature type="region of interest" description="Disordered" evidence="1">
    <location>
        <begin position="1"/>
        <end position="49"/>
    </location>
</feature>
<feature type="region of interest" description="Disordered" evidence="1">
    <location>
        <begin position="148"/>
        <end position="177"/>
    </location>
</feature>
<feature type="compositionally biased region" description="Basic and acidic residues" evidence="1">
    <location>
        <begin position="91"/>
        <end position="107"/>
    </location>
</feature>
<feature type="compositionally biased region" description="Low complexity" evidence="1">
    <location>
        <begin position="201"/>
        <end position="220"/>
    </location>
</feature>
<evidence type="ECO:0000256" key="2">
    <source>
        <dbReference type="SAM" id="Phobius"/>
    </source>
</evidence>
<gene>
    <name evidence="3" type="ORF">BJ971_000337</name>
</gene>
<evidence type="ECO:0000256" key="1">
    <source>
        <dbReference type="SAM" id="MobiDB-lite"/>
    </source>
</evidence>
<feature type="transmembrane region" description="Helical" evidence="2">
    <location>
        <begin position="234"/>
        <end position="253"/>
    </location>
</feature>
<comment type="caution">
    <text evidence="3">The sequence shown here is derived from an EMBL/GenBank/DDBJ whole genome shotgun (WGS) entry which is preliminary data.</text>
</comment>
<feature type="region of interest" description="Disordered" evidence="1">
    <location>
        <begin position="69"/>
        <end position="121"/>
    </location>
</feature>
<evidence type="ECO:0000313" key="4">
    <source>
        <dbReference type="Proteomes" id="UP000578112"/>
    </source>
</evidence>
<protein>
    <submittedName>
        <fullName evidence="3">Uncharacterized protein</fullName>
    </submittedName>
</protein>